<keyword evidence="2" id="KW-1185">Reference proteome</keyword>
<organism evidence="1 2">
    <name type="scientific">Castilleja foliolosa</name>
    <dbReference type="NCBI Taxonomy" id="1961234"/>
    <lineage>
        <taxon>Eukaryota</taxon>
        <taxon>Viridiplantae</taxon>
        <taxon>Streptophyta</taxon>
        <taxon>Embryophyta</taxon>
        <taxon>Tracheophyta</taxon>
        <taxon>Spermatophyta</taxon>
        <taxon>Magnoliopsida</taxon>
        <taxon>eudicotyledons</taxon>
        <taxon>Gunneridae</taxon>
        <taxon>Pentapetalae</taxon>
        <taxon>asterids</taxon>
        <taxon>lamiids</taxon>
        <taxon>Lamiales</taxon>
        <taxon>Orobanchaceae</taxon>
        <taxon>Pedicularideae</taxon>
        <taxon>Castillejinae</taxon>
        <taxon>Castilleja</taxon>
    </lineage>
</organism>
<evidence type="ECO:0000313" key="2">
    <source>
        <dbReference type="Proteomes" id="UP001632038"/>
    </source>
</evidence>
<reference evidence="2" key="1">
    <citation type="journal article" date="2024" name="IScience">
        <title>Strigolactones Initiate the Formation of Haustorium-like Structures in Castilleja.</title>
        <authorList>
            <person name="Buerger M."/>
            <person name="Peterson D."/>
            <person name="Chory J."/>
        </authorList>
    </citation>
    <scope>NUCLEOTIDE SEQUENCE [LARGE SCALE GENOMIC DNA]</scope>
</reference>
<dbReference type="EMBL" id="JAVIJP010000005">
    <property type="protein sequence ID" value="KAL3652450.1"/>
    <property type="molecule type" value="Genomic_DNA"/>
</dbReference>
<dbReference type="Proteomes" id="UP001632038">
    <property type="component" value="Unassembled WGS sequence"/>
</dbReference>
<dbReference type="AlphaFoldDB" id="A0ABD3EH44"/>
<evidence type="ECO:0000313" key="1">
    <source>
        <dbReference type="EMBL" id="KAL3652450.1"/>
    </source>
</evidence>
<proteinExistence type="predicted"/>
<accession>A0ABD3EH44</accession>
<gene>
    <name evidence="1" type="ORF">CASFOL_002131</name>
</gene>
<protein>
    <submittedName>
        <fullName evidence="1">Uncharacterized protein</fullName>
    </submittedName>
</protein>
<name>A0ABD3EH44_9LAMI</name>
<comment type="caution">
    <text evidence="1">The sequence shown here is derived from an EMBL/GenBank/DDBJ whole genome shotgun (WGS) entry which is preliminary data.</text>
</comment>
<sequence>MVDYQFDADCARLTSLFSLSRLVAHVKAKMFLVDVHLGNSVMVLLTYRRLVIPATSIQHQLVSYSIRVVTSCARRSWLNAVRGIYVHCIVIEGDARVDGG</sequence>